<dbReference type="Proteomes" id="UP000663881">
    <property type="component" value="Unassembled WGS sequence"/>
</dbReference>
<dbReference type="EMBL" id="CAJNON010000866">
    <property type="protein sequence ID" value="CAF1394916.1"/>
    <property type="molecule type" value="Genomic_DNA"/>
</dbReference>
<dbReference type="AlphaFoldDB" id="A0A815KEN2"/>
<accession>A0A815KEN2</accession>
<feature type="signal peptide" evidence="1">
    <location>
        <begin position="1"/>
        <end position="18"/>
    </location>
</feature>
<name>A0A815KEN2_9BILA</name>
<keyword evidence="1" id="KW-0732">Signal</keyword>
<proteinExistence type="predicted"/>
<dbReference type="OrthoDB" id="9975167at2759"/>
<reference evidence="2" key="1">
    <citation type="submission" date="2021-02" db="EMBL/GenBank/DDBJ databases">
        <authorList>
            <person name="Nowell W R."/>
        </authorList>
    </citation>
    <scope>NUCLEOTIDE SEQUENCE</scope>
</reference>
<comment type="caution">
    <text evidence="2">The sequence shown here is derived from an EMBL/GenBank/DDBJ whole genome shotgun (WGS) entry which is preliminary data.</text>
</comment>
<evidence type="ECO:0000313" key="4">
    <source>
        <dbReference type="Proteomes" id="UP000663891"/>
    </source>
</evidence>
<evidence type="ECO:0000313" key="3">
    <source>
        <dbReference type="EMBL" id="CAF3785128.1"/>
    </source>
</evidence>
<organism evidence="2 4">
    <name type="scientific">Adineta steineri</name>
    <dbReference type="NCBI Taxonomy" id="433720"/>
    <lineage>
        <taxon>Eukaryota</taxon>
        <taxon>Metazoa</taxon>
        <taxon>Spiralia</taxon>
        <taxon>Gnathifera</taxon>
        <taxon>Rotifera</taxon>
        <taxon>Eurotatoria</taxon>
        <taxon>Bdelloidea</taxon>
        <taxon>Adinetida</taxon>
        <taxon>Adinetidae</taxon>
        <taxon>Adineta</taxon>
    </lineage>
</organism>
<dbReference type="Proteomes" id="UP000663891">
    <property type="component" value="Unassembled WGS sequence"/>
</dbReference>
<protein>
    <submittedName>
        <fullName evidence="2">Uncharacterized protein</fullName>
    </submittedName>
</protein>
<evidence type="ECO:0000313" key="2">
    <source>
        <dbReference type="EMBL" id="CAF1394916.1"/>
    </source>
</evidence>
<dbReference type="EMBL" id="CAJOAY010001053">
    <property type="protein sequence ID" value="CAF3785128.1"/>
    <property type="molecule type" value="Genomic_DNA"/>
</dbReference>
<feature type="chain" id="PRO_5035687213" evidence="1">
    <location>
        <begin position="19"/>
        <end position="150"/>
    </location>
</feature>
<evidence type="ECO:0000256" key="1">
    <source>
        <dbReference type="SAM" id="SignalP"/>
    </source>
</evidence>
<gene>
    <name evidence="3" type="ORF">OKA104_LOCUS17580</name>
    <name evidence="2" type="ORF">VCS650_LOCUS36158</name>
</gene>
<sequence>MCLLVIVLLTEINAICNSKNNILSIASGTSFGRCITYCHRSINITSNPYELFALKEPNFAQTQYPSAQQQYPISSDEWQKLISLIDSKIFQALDDTIGCPDCADGGAEWIQINWLNKNKQVTFEYEKFIQGFEGLINELRSLRDKYVNNL</sequence>